<evidence type="ECO:0000256" key="5">
    <source>
        <dbReference type="ARBA" id="ARBA00023186"/>
    </source>
</evidence>
<protein>
    <recommendedName>
        <fullName evidence="7">J protein JJJ2</fullName>
    </recommendedName>
</protein>
<dbReference type="GO" id="GO:0030544">
    <property type="term" value="F:Hsp70 protein binding"/>
    <property type="evidence" value="ECO:0007669"/>
    <property type="project" value="TreeGrafter"/>
</dbReference>
<evidence type="ECO:0000313" key="10">
    <source>
        <dbReference type="RefSeq" id="XP_033767132.1"/>
    </source>
</evidence>
<dbReference type="VEuPathDB" id="FungiDB:SPAR_J00520"/>
<dbReference type="PANTHER" id="PTHR43908">
    <property type="entry name" value="AT29763P-RELATED"/>
    <property type="match status" value="1"/>
</dbReference>
<dbReference type="Pfam" id="PF00226">
    <property type="entry name" value="DnaJ"/>
    <property type="match status" value="1"/>
</dbReference>
<accession>A0A8B8UTN1</accession>
<evidence type="ECO:0000256" key="7">
    <source>
        <dbReference type="ARBA" id="ARBA00068361"/>
    </source>
</evidence>
<reference evidence="10" key="2">
    <citation type="submission" date="2020-01" db="EMBL/GenBank/DDBJ databases">
        <title>Population-level Yeast Reference Genomes.</title>
        <authorList>
            <person name="Yue J.-X."/>
        </authorList>
    </citation>
    <scope>NUCLEOTIDE SEQUENCE</scope>
    <source>
        <strain evidence="10">CBS432</strain>
    </source>
</reference>
<feature type="region of interest" description="Disordered" evidence="8">
    <location>
        <begin position="160"/>
        <end position="194"/>
    </location>
</feature>
<reference evidence="10" key="3">
    <citation type="submission" date="2025-07" db="EMBL/GenBank/DDBJ databases">
        <authorList>
            <consortium name="NCBI Genome Project"/>
        </authorList>
    </citation>
    <scope>NUCLEOTIDE SEQUENCE</scope>
    <source>
        <strain evidence="10">CBS432</strain>
    </source>
</reference>
<dbReference type="InterPro" id="IPR036869">
    <property type="entry name" value="J_dom_sf"/>
</dbReference>
<dbReference type="CDD" id="cd06257">
    <property type="entry name" value="DnaJ"/>
    <property type="match status" value="1"/>
</dbReference>
<dbReference type="GO" id="GO:0071218">
    <property type="term" value="P:cellular response to misfolded protein"/>
    <property type="evidence" value="ECO:0007669"/>
    <property type="project" value="TreeGrafter"/>
</dbReference>
<evidence type="ECO:0000256" key="2">
    <source>
        <dbReference type="ARBA" id="ARBA00004496"/>
    </source>
</evidence>
<feature type="domain" description="J" evidence="9">
    <location>
        <begin position="13"/>
        <end position="77"/>
    </location>
</feature>
<dbReference type="InterPro" id="IPR001623">
    <property type="entry name" value="DnaJ_domain"/>
</dbReference>
<dbReference type="InterPro" id="IPR018253">
    <property type="entry name" value="DnaJ_domain_CS"/>
</dbReference>
<dbReference type="FunFam" id="1.10.287.110:FF:000147">
    <property type="entry name" value="JJJ2p protein"/>
    <property type="match status" value="1"/>
</dbReference>
<sequence>MSQVIEPQLDRTTYYSTLGLTSNATSSEVHKSYLKLARLLHPDKTKSDTSEELFKAVVHAHSILTDEDQKLRYDRDLKIKGLHTYQPKKYCHIFKTKAKESQGTSPVIRKSEAYRRENKPYEQQPYGFGVGKKMNSCSKSKVPIFKSFNLKSYQRNHYYSSKKEKKHGSPDIDSLFQESNGASKVRMTDTGSMDTNSQFQEIWEMLGKTANNHESYRDDPDSCLGLALSDDEEEQYYGGTSKSSSPEEEQKDSAEPKKESRNFPEENREEEMGHKQFKLPKISVSSNKSHESNLRSPFYNHEHRHYARNKFECRNQFRRSVSPIKEMPATTSTNEGWNILRDIVEKLNISNVDDRNKDPLFRRDEINDKNYNDSISIEKLSIREPKGMKRRKKDDISLEELSQSLPREKDFFVMNAINESLESINLFKKPKTAQSHAESEIFSQPEGNYTKFKPLLEQYGITIQVLDLQIPEIPELDAVTDLKTLRLNVQLFNNQCNKLKEKLYQASLQRLSADMQFSDILTESQNIMAWKTCLEFDKSLMDKMNILQERQMQVIKIFSRRCDGIV</sequence>
<organism evidence="10">
    <name type="scientific">Saccharomyces paradoxus</name>
    <name type="common">Yeast</name>
    <name type="synonym">Saccharomyces douglasii</name>
    <dbReference type="NCBI Taxonomy" id="27291"/>
    <lineage>
        <taxon>Eukaryota</taxon>
        <taxon>Fungi</taxon>
        <taxon>Dikarya</taxon>
        <taxon>Ascomycota</taxon>
        <taxon>Saccharomycotina</taxon>
        <taxon>Saccharomycetes</taxon>
        <taxon>Saccharomycetales</taxon>
        <taxon>Saccharomycetaceae</taxon>
        <taxon>Saccharomyces</taxon>
    </lineage>
</organism>
<keyword evidence="4" id="KW-0597">Phosphoprotein</keyword>
<dbReference type="GeneID" id="54631461"/>
<feature type="compositionally biased region" description="Basic and acidic residues" evidence="8">
    <location>
        <begin position="251"/>
        <end position="274"/>
    </location>
</feature>
<dbReference type="GO" id="GO:0005789">
    <property type="term" value="C:endoplasmic reticulum membrane"/>
    <property type="evidence" value="ECO:0007669"/>
    <property type="project" value="TreeGrafter"/>
</dbReference>
<keyword evidence="6" id="KW-0539">Nucleus</keyword>
<feature type="region of interest" description="Disordered" evidence="8">
    <location>
        <begin position="234"/>
        <end position="296"/>
    </location>
</feature>
<gene>
    <name evidence="10" type="primary">JJJ2</name>
    <name evidence="10" type="ORF">SPAR_J00520</name>
</gene>
<dbReference type="AlphaFoldDB" id="A0A8B8UTN1"/>
<dbReference type="Gene3D" id="1.10.287.110">
    <property type="entry name" value="DnaJ domain"/>
    <property type="match status" value="1"/>
</dbReference>
<evidence type="ECO:0000256" key="8">
    <source>
        <dbReference type="SAM" id="MobiDB-lite"/>
    </source>
</evidence>
<dbReference type="PROSITE" id="PS00636">
    <property type="entry name" value="DNAJ_1"/>
    <property type="match status" value="1"/>
</dbReference>
<reference evidence="10" key="1">
    <citation type="journal article" date="2017" name="Nat. Genet.">
        <title>Contrasting evolutionary genome dynamics between domesticated and wild yeasts.</title>
        <authorList>
            <person name="Yue J.X."/>
            <person name="Li J."/>
            <person name="Aigrain L."/>
            <person name="Hallin J."/>
            <person name="Persson K."/>
            <person name="Oliver K."/>
            <person name="Bergstrom A."/>
            <person name="Coupland P."/>
            <person name="Warringer J."/>
            <person name="Lagomarsino M.C."/>
            <person name="Fischer G."/>
            <person name="Durbin R."/>
            <person name="Liti G."/>
        </authorList>
    </citation>
    <scope>NUCLEOTIDE SEQUENCE</scope>
    <source>
        <strain evidence="10">CBS432</strain>
    </source>
</reference>
<keyword evidence="3" id="KW-0963">Cytoplasm</keyword>
<dbReference type="OrthoDB" id="10250354at2759"/>
<dbReference type="KEGG" id="spao:SPAR_J00520"/>
<reference evidence="10" key="4">
    <citation type="submission" date="2025-08" db="UniProtKB">
        <authorList>
            <consortium name="RefSeq"/>
        </authorList>
    </citation>
    <scope>IDENTIFICATION</scope>
    <source>
        <strain evidence="10">CBS432</strain>
    </source>
</reference>
<evidence type="ECO:0000259" key="9">
    <source>
        <dbReference type="PROSITE" id="PS50076"/>
    </source>
</evidence>
<dbReference type="PANTHER" id="PTHR43908:SF3">
    <property type="entry name" value="AT29763P-RELATED"/>
    <property type="match status" value="1"/>
</dbReference>
<evidence type="ECO:0000256" key="1">
    <source>
        <dbReference type="ARBA" id="ARBA00004123"/>
    </source>
</evidence>
<dbReference type="InterPro" id="IPR051100">
    <property type="entry name" value="DnaJ_subfamily_B/C"/>
</dbReference>
<evidence type="ECO:0000256" key="4">
    <source>
        <dbReference type="ARBA" id="ARBA00022553"/>
    </source>
</evidence>
<evidence type="ECO:0000256" key="3">
    <source>
        <dbReference type="ARBA" id="ARBA00022490"/>
    </source>
</evidence>
<name>A0A8B8UTN1_SACPA</name>
<proteinExistence type="predicted"/>
<evidence type="ECO:0000256" key="6">
    <source>
        <dbReference type="ARBA" id="ARBA00023242"/>
    </source>
</evidence>
<keyword evidence="5" id="KW-0143">Chaperone</keyword>
<dbReference type="GO" id="GO:0005634">
    <property type="term" value="C:nucleus"/>
    <property type="evidence" value="ECO:0007669"/>
    <property type="project" value="UniProtKB-SubCell"/>
</dbReference>
<dbReference type="PROSITE" id="PS50076">
    <property type="entry name" value="DNAJ_2"/>
    <property type="match status" value="1"/>
</dbReference>
<dbReference type="RefSeq" id="XP_033767132.1">
    <property type="nucleotide sequence ID" value="XM_033911241.1"/>
</dbReference>
<dbReference type="PRINTS" id="PR00625">
    <property type="entry name" value="JDOMAIN"/>
</dbReference>
<comment type="subcellular location">
    <subcellularLocation>
        <location evidence="2">Cytoplasm</location>
    </subcellularLocation>
    <subcellularLocation>
        <location evidence="1">Nucleus</location>
    </subcellularLocation>
</comment>
<dbReference type="SUPFAM" id="SSF46565">
    <property type="entry name" value="Chaperone J-domain"/>
    <property type="match status" value="1"/>
</dbReference>
<dbReference type="SMART" id="SM00271">
    <property type="entry name" value="DnaJ"/>
    <property type="match status" value="1"/>
</dbReference>